<dbReference type="AlphaFoldDB" id="A0A8T0FTP9"/>
<protein>
    <submittedName>
        <fullName evidence="1">Uncharacterized protein</fullName>
    </submittedName>
</protein>
<comment type="caution">
    <text evidence="1">The sequence shown here is derived from an EMBL/GenBank/DDBJ whole genome shotgun (WGS) entry which is preliminary data.</text>
</comment>
<dbReference type="EMBL" id="JABXBU010000003">
    <property type="protein sequence ID" value="KAF8793049.1"/>
    <property type="molecule type" value="Genomic_DNA"/>
</dbReference>
<sequence>MHLKHITVAVLDDKSITILAPTNLSTPSTPPRICSSPAYITHAVTTTTNLQLSLSYITHAVTTTTNLQLSLIHYPRRHHHYESAAPLVHITQPSTHHDESCSSLVHIAHARHHYDESAALVQPFTHSVTTPRLLKLSVHITHAVTTTTNLQLSLSYITHAVTTTTTNLQLSGVHHNGLIQHRTKHLVENGTQKLVNYDPSAVFPFRKWNAELMQDSRHAICSRT</sequence>
<proteinExistence type="predicted"/>
<reference evidence="1" key="2">
    <citation type="submission" date="2020-06" db="EMBL/GenBank/DDBJ databases">
        <authorList>
            <person name="Sheffer M."/>
        </authorList>
    </citation>
    <scope>NUCLEOTIDE SEQUENCE</scope>
</reference>
<evidence type="ECO:0000313" key="1">
    <source>
        <dbReference type="EMBL" id="KAF8793049.1"/>
    </source>
</evidence>
<accession>A0A8T0FTP9</accession>
<gene>
    <name evidence="1" type="ORF">HNY73_004578</name>
</gene>
<name>A0A8T0FTP9_ARGBR</name>
<evidence type="ECO:0000313" key="2">
    <source>
        <dbReference type="Proteomes" id="UP000807504"/>
    </source>
</evidence>
<organism evidence="1 2">
    <name type="scientific">Argiope bruennichi</name>
    <name type="common">Wasp spider</name>
    <name type="synonym">Aranea bruennichi</name>
    <dbReference type="NCBI Taxonomy" id="94029"/>
    <lineage>
        <taxon>Eukaryota</taxon>
        <taxon>Metazoa</taxon>
        <taxon>Ecdysozoa</taxon>
        <taxon>Arthropoda</taxon>
        <taxon>Chelicerata</taxon>
        <taxon>Arachnida</taxon>
        <taxon>Araneae</taxon>
        <taxon>Araneomorphae</taxon>
        <taxon>Entelegynae</taxon>
        <taxon>Araneoidea</taxon>
        <taxon>Araneidae</taxon>
        <taxon>Argiope</taxon>
    </lineage>
</organism>
<reference evidence="1" key="1">
    <citation type="journal article" date="2020" name="bioRxiv">
        <title>Chromosome-level reference genome of the European wasp spider Argiope bruennichi: a resource for studies on range expansion and evolutionary adaptation.</title>
        <authorList>
            <person name="Sheffer M.M."/>
            <person name="Hoppe A."/>
            <person name="Krehenwinkel H."/>
            <person name="Uhl G."/>
            <person name="Kuss A.W."/>
            <person name="Jensen L."/>
            <person name="Jensen C."/>
            <person name="Gillespie R.G."/>
            <person name="Hoff K.J."/>
            <person name="Prost S."/>
        </authorList>
    </citation>
    <scope>NUCLEOTIDE SEQUENCE</scope>
</reference>
<keyword evidence="2" id="KW-1185">Reference proteome</keyword>
<dbReference type="Proteomes" id="UP000807504">
    <property type="component" value="Unassembled WGS sequence"/>
</dbReference>